<protein>
    <submittedName>
        <fullName evidence="2">ABC transporter permease subunit</fullName>
    </submittedName>
</protein>
<feature type="transmembrane region" description="Helical" evidence="1">
    <location>
        <begin position="17"/>
        <end position="38"/>
    </location>
</feature>
<sequence length="212" mass="24453">MISLIYSEFLKLKRSSIIFYMAIGSSFMPLLLDAAVLISNDRQRTYESYMYNSEGISFTFMHGILFSIIAAYVFSREFNYKTAGNLYSYSYTRNQIFSGKLIVVWIIMMIITIIQWMVSNLGYCILFGVPEWNLILIDMVINIKALLFQIALVSVPVLIVNIGNKMVMPIMYSVIMLVFQLITSEMDIEFNLYNPLLGSRSVFIDAYGRKDM</sequence>
<reference evidence="2 3" key="1">
    <citation type="submission" date="2020-01" db="EMBL/GenBank/DDBJ databases">
        <title>Genome sequence of a 1,3-propanediol producer, Clostridium butyricum S3.</title>
        <authorList>
            <person name="Zhou J."/>
        </authorList>
    </citation>
    <scope>NUCLEOTIDE SEQUENCE [LARGE SCALE GENOMIC DNA]</scope>
    <source>
        <strain evidence="2 3">S3</strain>
    </source>
</reference>
<organism evidence="2 3">
    <name type="scientific">Clostridium butyricum</name>
    <dbReference type="NCBI Taxonomy" id="1492"/>
    <lineage>
        <taxon>Bacteria</taxon>
        <taxon>Bacillati</taxon>
        <taxon>Bacillota</taxon>
        <taxon>Clostridia</taxon>
        <taxon>Eubacteriales</taxon>
        <taxon>Clostridiaceae</taxon>
        <taxon>Clostridium</taxon>
    </lineage>
</organism>
<feature type="transmembrane region" description="Helical" evidence="1">
    <location>
        <begin position="139"/>
        <end position="159"/>
    </location>
</feature>
<name>A0A6L9ET97_CLOBU</name>
<dbReference type="EMBL" id="WOFV02000127">
    <property type="protein sequence ID" value="NAS19927.1"/>
    <property type="molecule type" value="Genomic_DNA"/>
</dbReference>
<gene>
    <name evidence="2" type="ORF">GND98_019405</name>
</gene>
<accession>A0A6L9ET97</accession>
<feature type="transmembrane region" description="Helical" evidence="1">
    <location>
        <begin position="96"/>
        <end position="119"/>
    </location>
</feature>
<feature type="transmembrane region" description="Helical" evidence="1">
    <location>
        <begin position="58"/>
        <end position="75"/>
    </location>
</feature>
<evidence type="ECO:0000313" key="3">
    <source>
        <dbReference type="Proteomes" id="UP000474042"/>
    </source>
</evidence>
<keyword evidence="1" id="KW-0812">Transmembrane</keyword>
<proteinExistence type="predicted"/>
<evidence type="ECO:0000256" key="1">
    <source>
        <dbReference type="SAM" id="Phobius"/>
    </source>
</evidence>
<dbReference type="Pfam" id="PF12730">
    <property type="entry name" value="ABC2_membrane_4"/>
    <property type="match status" value="1"/>
</dbReference>
<dbReference type="Proteomes" id="UP000474042">
    <property type="component" value="Unassembled WGS sequence"/>
</dbReference>
<evidence type="ECO:0000313" key="2">
    <source>
        <dbReference type="EMBL" id="NAS19927.1"/>
    </source>
</evidence>
<dbReference type="AlphaFoldDB" id="A0A6L9ET97"/>
<comment type="caution">
    <text evidence="2">The sequence shown here is derived from an EMBL/GenBank/DDBJ whole genome shotgun (WGS) entry which is preliminary data.</text>
</comment>
<keyword evidence="1" id="KW-0472">Membrane</keyword>
<keyword evidence="1" id="KW-1133">Transmembrane helix</keyword>